<keyword evidence="1" id="KW-0732">Signal</keyword>
<comment type="caution">
    <text evidence="2">The sequence shown here is derived from an EMBL/GenBank/DDBJ whole genome shotgun (WGS) entry which is preliminary data.</text>
</comment>
<accession>A0ABY0IF81</accession>
<proteinExistence type="predicted"/>
<evidence type="ECO:0000313" key="3">
    <source>
        <dbReference type="Proteomes" id="UP000443582"/>
    </source>
</evidence>
<dbReference type="Proteomes" id="UP000443582">
    <property type="component" value="Unassembled WGS sequence"/>
</dbReference>
<reference evidence="3" key="1">
    <citation type="journal article" date="2019" name="Int. J. Syst. Evol. Microbiol.">
        <title>Halobacteriovorax valvorus sp. nov., a novel prokaryotic predator isolated from coastal seawater of China.</title>
        <authorList>
            <person name="Chen M.-X."/>
        </authorList>
    </citation>
    <scope>NUCLEOTIDE SEQUENCE [LARGE SCALE GENOMIC DNA]</scope>
    <source>
        <strain evidence="3">BL9</strain>
    </source>
</reference>
<dbReference type="RefSeq" id="WP_115361113.1">
    <property type="nucleotide sequence ID" value="NZ_QDKL01000002.1"/>
</dbReference>
<evidence type="ECO:0000256" key="1">
    <source>
        <dbReference type="SAM" id="SignalP"/>
    </source>
</evidence>
<feature type="signal peptide" evidence="1">
    <location>
        <begin position="1"/>
        <end position="21"/>
    </location>
</feature>
<sequence length="441" mass="50487">MKNKCKLRALLFLLLNINVLAISVNISTYKSRNEIVKRESESFGRYIVVKFGVFDLKTKKLKVSGASVINKYQEEDLNCLEPIIKSATMSETQLEDFSKFVEFNDRFFQTQYGVLVEKSCLEKSNRKYIESNILKSYKDGLSCLQELDGEGSKELLLKMNNLFSEPDNKPKIFCSETNADIKSKGINWTDAKAYASASDEFSSNEMKHPFISLGQQWRWQDNAYSFRGTLFHEFIHNTGCIHTKTIEKSYTCQTCCFSEIDNPNAMMSPAQSAVEQKEVACKICRSTYEGITDKNYLRDYAKFSILGGQTSFLLPVLKSYMKERPGDDFAVEIFVEADNNGPLAKALLSNKGPVTKYELLAEIVKEYAKGNYVQSAKFIRKLKQERKYFTNNQYSSIYEEIEKDLLFMSFGNPEIKLQANNPFNSLFKQSKDFLSSPVSLK</sequence>
<organism evidence="2 3">
    <name type="scientific">Halobacteriovorax vibrionivorans</name>
    <dbReference type="NCBI Taxonomy" id="2152716"/>
    <lineage>
        <taxon>Bacteria</taxon>
        <taxon>Pseudomonadati</taxon>
        <taxon>Bdellovibrionota</taxon>
        <taxon>Bacteriovoracia</taxon>
        <taxon>Bacteriovoracales</taxon>
        <taxon>Halobacteriovoraceae</taxon>
        <taxon>Halobacteriovorax</taxon>
    </lineage>
</organism>
<gene>
    <name evidence="2" type="ORF">DAY19_07810</name>
</gene>
<keyword evidence="3" id="KW-1185">Reference proteome</keyword>
<dbReference type="EMBL" id="QDKL01000002">
    <property type="protein sequence ID" value="RZF21584.1"/>
    <property type="molecule type" value="Genomic_DNA"/>
</dbReference>
<evidence type="ECO:0000313" key="2">
    <source>
        <dbReference type="EMBL" id="RZF21584.1"/>
    </source>
</evidence>
<feature type="chain" id="PRO_5047467948" evidence="1">
    <location>
        <begin position="22"/>
        <end position="441"/>
    </location>
</feature>
<protein>
    <submittedName>
        <fullName evidence="2">Uncharacterized protein</fullName>
    </submittedName>
</protein>
<name>A0ABY0IF81_9BACT</name>